<evidence type="ECO:0000313" key="1">
    <source>
        <dbReference type="EMBL" id="HIU42406.1"/>
    </source>
</evidence>
<sequence length="154" mass="17011">MKPMKESEALFCSHYLRCRNVREAASLAGLPGGEGEGYRLLGQRRVQRRLNQTGFEPLLELAQAGLRRLAFGSNADGIRLALTPPEQALEQLEHWDLFGVSAVKRGKDGGVEVQFYNRFEALELLCCLGQEQEQAKDGLSFCRALEAAAGEGEE</sequence>
<comment type="caution">
    <text evidence="1">The sequence shown here is derived from an EMBL/GenBank/DDBJ whole genome shotgun (WGS) entry which is preliminary data.</text>
</comment>
<reference evidence="1" key="2">
    <citation type="journal article" date="2021" name="PeerJ">
        <title>Extensive microbial diversity within the chicken gut microbiome revealed by metagenomics and culture.</title>
        <authorList>
            <person name="Gilroy R."/>
            <person name="Ravi A."/>
            <person name="Getino M."/>
            <person name="Pursley I."/>
            <person name="Horton D.L."/>
            <person name="Alikhan N.F."/>
            <person name="Baker D."/>
            <person name="Gharbi K."/>
            <person name="Hall N."/>
            <person name="Watson M."/>
            <person name="Adriaenssens E.M."/>
            <person name="Foster-Nyarko E."/>
            <person name="Jarju S."/>
            <person name="Secka A."/>
            <person name="Antonio M."/>
            <person name="Oren A."/>
            <person name="Chaudhuri R.R."/>
            <person name="La Ragione R."/>
            <person name="Hildebrand F."/>
            <person name="Pallen M.J."/>
        </authorList>
    </citation>
    <scope>NUCLEOTIDE SEQUENCE</scope>
    <source>
        <strain evidence="1">4509</strain>
    </source>
</reference>
<protein>
    <recommendedName>
        <fullName evidence="3">Terminase small subunit</fullName>
    </recommendedName>
</protein>
<dbReference type="Proteomes" id="UP000824082">
    <property type="component" value="Unassembled WGS sequence"/>
</dbReference>
<dbReference type="AlphaFoldDB" id="A0A9D1ITE2"/>
<name>A0A9D1ITE2_9FIRM</name>
<proteinExistence type="predicted"/>
<gene>
    <name evidence="1" type="ORF">IAD19_07620</name>
</gene>
<accession>A0A9D1ITE2</accession>
<evidence type="ECO:0000313" key="2">
    <source>
        <dbReference type="Proteomes" id="UP000824082"/>
    </source>
</evidence>
<evidence type="ECO:0008006" key="3">
    <source>
        <dbReference type="Google" id="ProtNLM"/>
    </source>
</evidence>
<dbReference type="EMBL" id="DVMX01000143">
    <property type="protein sequence ID" value="HIU42406.1"/>
    <property type="molecule type" value="Genomic_DNA"/>
</dbReference>
<reference evidence="1" key="1">
    <citation type="submission" date="2020-10" db="EMBL/GenBank/DDBJ databases">
        <authorList>
            <person name="Gilroy R."/>
        </authorList>
    </citation>
    <scope>NUCLEOTIDE SEQUENCE</scope>
    <source>
        <strain evidence="1">4509</strain>
    </source>
</reference>
<organism evidence="1 2">
    <name type="scientific">Candidatus Egerieicola faecale</name>
    <dbReference type="NCBI Taxonomy" id="2840774"/>
    <lineage>
        <taxon>Bacteria</taxon>
        <taxon>Bacillati</taxon>
        <taxon>Bacillota</taxon>
        <taxon>Clostridia</taxon>
        <taxon>Eubacteriales</taxon>
        <taxon>Oscillospiraceae</taxon>
        <taxon>Oscillospiraceae incertae sedis</taxon>
        <taxon>Candidatus Egerieicola</taxon>
    </lineage>
</organism>